<dbReference type="InterPro" id="IPR009459">
    <property type="entry name" value="MucBP_dom"/>
</dbReference>
<protein>
    <submittedName>
        <fullName evidence="3">Cell surface protein</fullName>
    </submittedName>
</protein>
<sequence length="290" mass="32733">MTPYQKWQSTLTLPAGVNYQTAKIINDTGVALPSRDYQINFDKKTRKISYQLKAPVAKPTGYTYNPKADVQTSGVLKHETGTATFYFDPDPFIVHTKYLLEDGQVLDQLYVEGFYGDTYTTEASDYDDLYTVDTSRLPENANGVVTEKPIEVVYYFKRTTGQWLDIGNQASLLVRKDDPQRVRSVSQQYANESGFTIQYDLEAPQIAMTVGTGHSQAPDKNIVLGYGQDYGLTFSNSETYRIQTSSTGAVQVDRELGHQFSQTNFDASGLVTAKMVQTNYRRALFYNRLR</sequence>
<dbReference type="EMBL" id="AZFX01000004">
    <property type="protein sequence ID" value="KRM13636.1"/>
    <property type="molecule type" value="Genomic_DNA"/>
</dbReference>
<accession>A0A0R1WC72</accession>
<evidence type="ECO:0000256" key="1">
    <source>
        <dbReference type="ARBA" id="ARBA00022737"/>
    </source>
</evidence>
<name>A0A0R1WC72_9LACO</name>
<gene>
    <name evidence="3" type="ORF">FC15_GL001091</name>
</gene>
<dbReference type="OrthoDB" id="2329141at2"/>
<dbReference type="Pfam" id="PF06458">
    <property type="entry name" value="MucBP"/>
    <property type="match status" value="1"/>
</dbReference>
<dbReference type="RefSeq" id="WP_057823123.1">
    <property type="nucleotide sequence ID" value="NZ_AZFX01000004.1"/>
</dbReference>
<proteinExistence type="predicted"/>
<organism evidence="3 4">
    <name type="scientific">Lapidilactobacillus concavus DSM 17758</name>
    <dbReference type="NCBI Taxonomy" id="1423735"/>
    <lineage>
        <taxon>Bacteria</taxon>
        <taxon>Bacillati</taxon>
        <taxon>Bacillota</taxon>
        <taxon>Bacilli</taxon>
        <taxon>Lactobacillales</taxon>
        <taxon>Lactobacillaceae</taxon>
        <taxon>Lapidilactobacillus</taxon>
    </lineage>
</organism>
<dbReference type="STRING" id="1423735.FC15_GL001091"/>
<reference evidence="3 4" key="1">
    <citation type="journal article" date="2015" name="Genome Announc.">
        <title>Expanding the biotechnology potential of lactobacilli through comparative genomics of 213 strains and associated genera.</title>
        <authorList>
            <person name="Sun Z."/>
            <person name="Harris H.M."/>
            <person name="McCann A."/>
            <person name="Guo C."/>
            <person name="Argimon S."/>
            <person name="Zhang W."/>
            <person name="Yang X."/>
            <person name="Jeffery I.B."/>
            <person name="Cooney J.C."/>
            <person name="Kagawa T.F."/>
            <person name="Liu W."/>
            <person name="Song Y."/>
            <person name="Salvetti E."/>
            <person name="Wrobel A."/>
            <person name="Rasinkangas P."/>
            <person name="Parkhill J."/>
            <person name="Rea M.C."/>
            <person name="O'Sullivan O."/>
            <person name="Ritari J."/>
            <person name="Douillard F.P."/>
            <person name="Paul Ross R."/>
            <person name="Yang R."/>
            <person name="Briner A.E."/>
            <person name="Felis G.E."/>
            <person name="de Vos W.M."/>
            <person name="Barrangou R."/>
            <person name="Klaenhammer T.R."/>
            <person name="Caufield P.W."/>
            <person name="Cui Y."/>
            <person name="Zhang H."/>
            <person name="O'Toole P.W."/>
        </authorList>
    </citation>
    <scope>NUCLEOTIDE SEQUENCE [LARGE SCALE GENOMIC DNA]</scope>
    <source>
        <strain evidence="3 4">DSM 17758</strain>
    </source>
</reference>
<feature type="domain" description="MucBP" evidence="2">
    <location>
        <begin position="94"/>
        <end position="157"/>
    </location>
</feature>
<comment type="caution">
    <text evidence="3">The sequence shown here is derived from an EMBL/GenBank/DDBJ whole genome shotgun (WGS) entry which is preliminary data.</text>
</comment>
<dbReference type="Gene3D" id="3.10.20.320">
    <property type="entry name" value="Putative peptidoglycan bound protein (lpxtg motif)"/>
    <property type="match status" value="1"/>
</dbReference>
<evidence type="ECO:0000313" key="4">
    <source>
        <dbReference type="Proteomes" id="UP000051315"/>
    </source>
</evidence>
<dbReference type="AlphaFoldDB" id="A0A0R1WC72"/>
<evidence type="ECO:0000259" key="2">
    <source>
        <dbReference type="Pfam" id="PF06458"/>
    </source>
</evidence>
<keyword evidence="1" id="KW-0677">Repeat</keyword>
<keyword evidence="4" id="KW-1185">Reference proteome</keyword>
<evidence type="ECO:0000313" key="3">
    <source>
        <dbReference type="EMBL" id="KRM13636.1"/>
    </source>
</evidence>
<dbReference type="PATRIC" id="fig|1423735.3.peg.1135"/>
<dbReference type="Proteomes" id="UP000051315">
    <property type="component" value="Unassembled WGS sequence"/>
</dbReference>